<keyword evidence="11" id="KW-0963">Cytoplasm</keyword>
<keyword evidence="7 11" id="KW-0479">Metal-binding</keyword>
<comment type="caution">
    <text evidence="13">The sequence shown here is derived from an EMBL/GenBank/DDBJ whole genome shotgun (WGS) entry which is preliminary data.</text>
</comment>
<keyword evidence="9 11" id="KW-0378">Hydrolase</keyword>
<dbReference type="PANTHER" id="PTHR10642:SF26">
    <property type="entry name" value="RIBONUCLEASE H1"/>
    <property type="match status" value="1"/>
</dbReference>
<dbReference type="RefSeq" id="WP_196269799.1">
    <property type="nucleotide sequence ID" value="NZ_JADQDO010000001.1"/>
</dbReference>
<dbReference type="CDD" id="cd09278">
    <property type="entry name" value="RNase_HI_prokaryote_like"/>
    <property type="match status" value="1"/>
</dbReference>
<dbReference type="InterPro" id="IPR036397">
    <property type="entry name" value="RNaseH_sf"/>
</dbReference>
<feature type="binding site" evidence="11">
    <location>
        <position position="72"/>
    </location>
    <ligand>
        <name>Mg(2+)</name>
        <dbReference type="ChEBI" id="CHEBI:18420"/>
        <label>1</label>
    </ligand>
</feature>
<gene>
    <name evidence="11 13" type="primary">rnhA</name>
    <name evidence="13" type="ORF">I2H38_00220</name>
</gene>
<organism evidence="13 14">
    <name type="scientific">Microvirga alba</name>
    <dbReference type="NCBI Taxonomy" id="2791025"/>
    <lineage>
        <taxon>Bacteria</taxon>
        <taxon>Pseudomonadati</taxon>
        <taxon>Pseudomonadota</taxon>
        <taxon>Alphaproteobacteria</taxon>
        <taxon>Hyphomicrobiales</taxon>
        <taxon>Methylobacteriaceae</taxon>
        <taxon>Microvirga</taxon>
    </lineage>
</organism>
<keyword evidence="6 11" id="KW-0540">Nuclease</keyword>
<evidence type="ECO:0000256" key="11">
    <source>
        <dbReference type="HAMAP-Rule" id="MF_00042"/>
    </source>
</evidence>
<evidence type="ECO:0000256" key="8">
    <source>
        <dbReference type="ARBA" id="ARBA00022759"/>
    </source>
</evidence>
<feature type="binding site" evidence="11">
    <location>
        <position position="50"/>
    </location>
    <ligand>
        <name>Mg(2+)</name>
        <dbReference type="ChEBI" id="CHEBI:18420"/>
        <label>1</label>
    </ligand>
</feature>
<keyword evidence="10 11" id="KW-0460">Magnesium</keyword>
<evidence type="ECO:0000256" key="3">
    <source>
        <dbReference type="ARBA" id="ARBA00005300"/>
    </source>
</evidence>
<feature type="domain" description="RNase H type-1" evidence="12">
    <location>
        <begin position="3"/>
        <end position="144"/>
    </location>
</feature>
<comment type="function">
    <text evidence="2 11">Endonuclease that specifically degrades the RNA of RNA-DNA hybrids.</text>
</comment>
<dbReference type="InterPro" id="IPR050092">
    <property type="entry name" value="RNase_H"/>
</dbReference>
<dbReference type="Pfam" id="PF00075">
    <property type="entry name" value="RNase_H"/>
    <property type="match status" value="1"/>
</dbReference>
<dbReference type="Gene3D" id="3.30.420.10">
    <property type="entry name" value="Ribonuclease H-like superfamily/Ribonuclease H"/>
    <property type="match status" value="1"/>
</dbReference>
<comment type="cofactor">
    <cofactor evidence="11">
        <name>Mg(2+)</name>
        <dbReference type="ChEBI" id="CHEBI:18420"/>
    </cofactor>
    <text evidence="11">Binds 1 Mg(2+) ion per subunit. May bind a second metal ion at a regulatory site, or after substrate binding.</text>
</comment>
<dbReference type="FunFam" id="3.30.420.10:FF:000089">
    <property type="entry name" value="Ribonuclease H"/>
    <property type="match status" value="1"/>
</dbReference>
<dbReference type="Proteomes" id="UP000599312">
    <property type="component" value="Unassembled WGS sequence"/>
</dbReference>
<evidence type="ECO:0000259" key="12">
    <source>
        <dbReference type="PROSITE" id="PS50879"/>
    </source>
</evidence>
<feature type="binding site" evidence="11">
    <location>
        <position position="12"/>
    </location>
    <ligand>
        <name>Mg(2+)</name>
        <dbReference type="ChEBI" id="CHEBI:18420"/>
        <label>2</label>
    </ligand>
</feature>
<evidence type="ECO:0000256" key="1">
    <source>
        <dbReference type="ARBA" id="ARBA00000077"/>
    </source>
</evidence>
<dbReference type="GO" id="GO:0043137">
    <property type="term" value="P:DNA replication, removal of RNA primer"/>
    <property type="evidence" value="ECO:0007669"/>
    <property type="project" value="TreeGrafter"/>
</dbReference>
<comment type="catalytic activity">
    <reaction evidence="1 11">
        <text>Endonucleolytic cleavage to 5'-phosphomonoester.</text>
        <dbReference type="EC" id="3.1.26.4"/>
    </reaction>
</comment>
<protein>
    <recommendedName>
        <fullName evidence="5 11">Ribonuclease H</fullName>
        <shortName evidence="11">RNase H</shortName>
        <ecNumber evidence="5 11">3.1.26.4</ecNumber>
    </recommendedName>
</protein>
<evidence type="ECO:0000256" key="9">
    <source>
        <dbReference type="ARBA" id="ARBA00022801"/>
    </source>
</evidence>
<comment type="similarity">
    <text evidence="3 11">Belongs to the RNase H family.</text>
</comment>
<dbReference type="AlphaFoldDB" id="A0A931BIM2"/>
<dbReference type="EMBL" id="JADQDO010000001">
    <property type="protein sequence ID" value="MBF9231792.1"/>
    <property type="molecule type" value="Genomic_DNA"/>
</dbReference>
<evidence type="ECO:0000256" key="2">
    <source>
        <dbReference type="ARBA" id="ARBA00004065"/>
    </source>
</evidence>
<sequence>MSGSERVLIYTDGACSGNPGPGGWAAILAFKGSEKEISGGEAHTTNNRMELMAAIEGLKALKRSCAVDLYTDSQYVRQGITQWMHNWKRRGWRTADNKPVKNEDLWRDLDEAASRHQVAWHWVKGHADDPTNIRVDELAVAAMRPFKGQGKGANAKPSLASD</sequence>
<dbReference type="PROSITE" id="PS50879">
    <property type="entry name" value="RNASE_H_1"/>
    <property type="match status" value="1"/>
</dbReference>
<evidence type="ECO:0000256" key="10">
    <source>
        <dbReference type="ARBA" id="ARBA00022842"/>
    </source>
</evidence>
<dbReference type="HAMAP" id="MF_00042">
    <property type="entry name" value="RNase_H"/>
    <property type="match status" value="1"/>
</dbReference>
<evidence type="ECO:0000313" key="14">
    <source>
        <dbReference type="Proteomes" id="UP000599312"/>
    </source>
</evidence>
<reference evidence="13" key="1">
    <citation type="submission" date="2020-11" db="EMBL/GenBank/DDBJ databases">
        <authorList>
            <person name="Kim M.K."/>
        </authorList>
    </citation>
    <scope>NUCLEOTIDE SEQUENCE</scope>
    <source>
        <strain evidence="13">BT350</strain>
    </source>
</reference>
<keyword evidence="14" id="KW-1185">Reference proteome</keyword>
<evidence type="ECO:0000256" key="5">
    <source>
        <dbReference type="ARBA" id="ARBA00012180"/>
    </source>
</evidence>
<dbReference type="PANTHER" id="PTHR10642">
    <property type="entry name" value="RIBONUCLEASE H1"/>
    <property type="match status" value="1"/>
</dbReference>
<dbReference type="GO" id="GO:0004523">
    <property type="term" value="F:RNA-DNA hybrid ribonuclease activity"/>
    <property type="evidence" value="ECO:0007669"/>
    <property type="project" value="UniProtKB-UniRule"/>
</dbReference>
<evidence type="ECO:0000256" key="6">
    <source>
        <dbReference type="ARBA" id="ARBA00022722"/>
    </source>
</evidence>
<dbReference type="InterPro" id="IPR012337">
    <property type="entry name" value="RNaseH-like_sf"/>
</dbReference>
<dbReference type="SUPFAM" id="SSF53098">
    <property type="entry name" value="Ribonuclease H-like"/>
    <property type="match status" value="1"/>
</dbReference>
<feature type="binding site" evidence="11">
    <location>
        <position position="12"/>
    </location>
    <ligand>
        <name>Mg(2+)</name>
        <dbReference type="ChEBI" id="CHEBI:18420"/>
        <label>1</label>
    </ligand>
</feature>
<dbReference type="NCBIfam" id="NF001236">
    <property type="entry name" value="PRK00203.1"/>
    <property type="match status" value="1"/>
</dbReference>
<dbReference type="EC" id="3.1.26.4" evidence="5 11"/>
<evidence type="ECO:0000256" key="4">
    <source>
        <dbReference type="ARBA" id="ARBA00011245"/>
    </source>
</evidence>
<comment type="subunit">
    <text evidence="4 11">Monomer.</text>
</comment>
<proteinExistence type="inferred from homology"/>
<comment type="subcellular location">
    <subcellularLocation>
        <location evidence="11">Cytoplasm</location>
    </subcellularLocation>
</comment>
<dbReference type="GO" id="GO:0003676">
    <property type="term" value="F:nucleic acid binding"/>
    <property type="evidence" value="ECO:0007669"/>
    <property type="project" value="InterPro"/>
</dbReference>
<dbReference type="GO" id="GO:0000287">
    <property type="term" value="F:magnesium ion binding"/>
    <property type="evidence" value="ECO:0007669"/>
    <property type="project" value="UniProtKB-UniRule"/>
</dbReference>
<dbReference type="InterPro" id="IPR022892">
    <property type="entry name" value="RNaseHI"/>
</dbReference>
<dbReference type="GO" id="GO:0005737">
    <property type="term" value="C:cytoplasm"/>
    <property type="evidence" value="ECO:0007669"/>
    <property type="project" value="UniProtKB-SubCell"/>
</dbReference>
<feature type="binding site" evidence="11">
    <location>
        <position position="136"/>
    </location>
    <ligand>
        <name>Mg(2+)</name>
        <dbReference type="ChEBI" id="CHEBI:18420"/>
        <label>2</label>
    </ligand>
</feature>
<name>A0A931BIM2_9HYPH</name>
<accession>A0A931BIM2</accession>
<evidence type="ECO:0000313" key="13">
    <source>
        <dbReference type="EMBL" id="MBF9231792.1"/>
    </source>
</evidence>
<dbReference type="InterPro" id="IPR002156">
    <property type="entry name" value="RNaseH_domain"/>
</dbReference>
<keyword evidence="8 11" id="KW-0255">Endonuclease</keyword>
<evidence type="ECO:0000256" key="7">
    <source>
        <dbReference type="ARBA" id="ARBA00022723"/>
    </source>
</evidence>